<feature type="domain" description="Response regulatory" evidence="22">
    <location>
        <begin position="715"/>
        <end position="839"/>
    </location>
</feature>
<dbReference type="InterPro" id="IPR003660">
    <property type="entry name" value="HAMP_dom"/>
</dbReference>
<evidence type="ECO:0000256" key="2">
    <source>
        <dbReference type="ARBA" id="ARBA00004651"/>
    </source>
</evidence>
<evidence type="ECO:0000256" key="7">
    <source>
        <dbReference type="ARBA" id="ARBA00022692"/>
    </source>
</evidence>
<keyword evidence="13" id="KW-0902">Two-component regulatory system</keyword>
<evidence type="ECO:0000313" key="25">
    <source>
        <dbReference type="EMBL" id="MCJ2377200.1"/>
    </source>
</evidence>
<dbReference type="Gene3D" id="3.40.50.2300">
    <property type="match status" value="1"/>
</dbReference>
<dbReference type="InterPro" id="IPR014302">
    <property type="entry name" value="Sig_transdc_His_kinase_TorS"/>
</dbReference>
<dbReference type="InterPro" id="IPR004358">
    <property type="entry name" value="Sig_transdc_His_kin-like_C"/>
</dbReference>
<comment type="catalytic activity">
    <reaction evidence="1">
        <text>ATP + protein L-histidine = ADP + protein N-phospho-L-histidine.</text>
        <dbReference type="EC" id="2.7.13.3"/>
    </reaction>
</comment>
<dbReference type="CDD" id="cd16922">
    <property type="entry name" value="HATPase_EvgS-ArcB-TorS-like"/>
    <property type="match status" value="1"/>
</dbReference>
<dbReference type="CDD" id="cd16172">
    <property type="entry name" value="TorS_sensor_domain"/>
    <property type="match status" value="1"/>
</dbReference>
<evidence type="ECO:0000259" key="24">
    <source>
        <dbReference type="PROSITE" id="PS50894"/>
    </source>
</evidence>
<keyword evidence="8" id="KW-0547">Nucleotide-binding</keyword>
<comment type="subcellular location">
    <subcellularLocation>
        <location evidence="2">Cell membrane</location>
        <topology evidence="2">Multi-pass membrane protein</topology>
    </subcellularLocation>
</comment>
<reference evidence="25" key="1">
    <citation type="submission" date="2021-11" db="EMBL/GenBank/DDBJ databases">
        <title>Vibrio ZSDE26 sp. nov. and Vibrio ZSDZ34 sp. nov., isolated from coastal seawater in Qingdao.</title>
        <authorList>
            <person name="Zhang P."/>
        </authorList>
    </citation>
    <scope>NUCLEOTIDE SEQUENCE</scope>
    <source>
        <strain evidence="25">ZSDZ34</strain>
    </source>
</reference>
<feature type="transmembrane region" description="Helical" evidence="20">
    <location>
        <begin position="334"/>
        <end position="355"/>
    </location>
</feature>
<dbReference type="InterPro" id="IPR036641">
    <property type="entry name" value="HPT_dom_sf"/>
</dbReference>
<evidence type="ECO:0000256" key="8">
    <source>
        <dbReference type="ARBA" id="ARBA00022741"/>
    </source>
</evidence>
<dbReference type="GO" id="GO:0000155">
    <property type="term" value="F:phosphorelay sensor kinase activity"/>
    <property type="evidence" value="ECO:0007669"/>
    <property type="project" value="InterPro"/>
</dbReference>
<evidence type="ECO:0000313" key="26">
    <source>
        <dbReference type="Proteomes" id="UP001139488"/>
    </source>
</evidence>
<feature type="domain" description="HAMP" evidence="23">
    <location>
        <begin position="360"/>
        <end position="412"/>
    </location>
</feature>
<evidence type="ECO:0000256" key="20">
    <source>
        <dbReference type="SAM" id="Phobius"/>
    </source>
</evidence>
<dbReference type="Pfam" id="PF01627">
    <property type="entry name" value="Hpt"/>
    <property type="match status" value="1"/>
</dbReference>
<feature type="coiled-coil region" evidence="19">
    <location>
        <begin position="417"/>
        <end position="466"/>
    </location>
</feature>
<keyword evidence="12 20" id="KW-1133">Transmembrane helix</keyword>
<dbReference type="Proteomes" id="UP001139488">
    <property type="component" value="Unassembled WGS sequence"/>
</dbReference>
<dbReference type="Gene3D" id="6.10.340.10">
    <property type="match status" value="1"/>
</dbReference>
<keyword evidence="5 18" id="KW-0597">Phosphoprotein</keyword>
<dbReference type="NCBIfam" id="TIGR02956">
    <property type="entry name" value="TMAO_torS"/>
    <property type="match status" value="1"/>
</dbReference>
<dbReference type="SUPFAM" id="SSF52172">
    <property type="entry name" value="CheY-like"/>
    <property type="match status" value="1"/>
</dbReference>
<dbReference type="InterPro" id="IPR011006">
    <property type="entry name" value="CheY-like_superfamily"/>
</dbReference>
<dbReference type="Pfam" id="PF00072">
    <property type="entry name" value="Response_reg"/>
    <property type="match status" value="1"/>
</dbReference>
<evidence type="ECO:0000256" key="3">
    <source>
        <dbReference type="ARBA" id="ARBA00012438"/>
    </source>
</evidence>
<evidence type="ECO:0000256" key="18">
    <source>
        <dbReference type="PROSITE-ProRule" id="PRU00169"/>
    </source>
</evidence>
<dbReference type="PROSITE" id="PS50894">
    <property type="entry name" value="HPT"/>
    <property type="match status" value="1"/>
</dbReference>
<evidence type="ECO:0000256" key="12">
    <source>
        <dbReference type="ARBA" id="ARBA00022989"/>
    </source>
</evidence>
<organism evidence="25 26">
    <name type="scientific">Vibrio gelatinilyticus</name>
    <dbReference type="NCBI Taxonomy" id="2893468"/>
    <lineage>
        <taxon>Bacteria</taxon>
        <taxon>Pseudomonadati</taxon>
        <taxon>Pseudomonadota</taxon>
        <taxon>Gammaproteobacteria</taxon>
        <taxon>Vibrionales</taxon>
        <taxon>Vibrionaceae</taxon>
        <taxon>Vibrio</taxon>
    </lineage>
</organism>
<dbReference type="InterPro" id="IPR036890">
    <property type="entry name" value="HATPase_C_sf"/>
</dbReference>
<feature type="domain" description="HPt" evidence="24">
    <location>
        <begin position="876"/>
        <end position="972"/>
    </location>
</feature>
<dbReference type="InterPro" id="IPR036097">
    <property type="entry name" value="HisK_dim/P_sf"/>
</dbReference>
<evidence type="ECO:0000256" key="17">
    <source>
        <dbReference type="PROSITE-ProRule" id="PRU00110"/>
    </source>
</evidence>
<dbReference type="SMART" id="SM00448">
    <property type="entry name" value="REC"/>
    <property type="match status" value="1"/>
</dbReference>
<dbReference type="InterPro" id="IPR037952">
    <property type="entry name" value="Sensor_TorS"/>
</dbReference>
<dbReference type="Pfam" id="PF02518">
    <property type="entry name" value="HATPase_c"/>
    <property type="match status" value="1"/>
</dbReference>
<evidence type="ECO:0000256" key="14">
    <source>
        <dbReference type="ARBA" id="ARBA00023136"/>
    </source>
</evidence>
<comment type="subunit">
    <text evidence="15">At low DSF concentrations, interacts with RpfF.</text>
</comment>
<gene>
    <name evidence="25" type="primary">torS</name>
    <name evidence="25" type="ORF">LNL84_10200</name>
</gene>
<dbReference type="Gene3D" id="1.10.287.130">
    <property type="match status" value="1"/>
</dbReference>
<name>A0A9X2AWB0_9VIBR</name>
<evidence type="ECO:0000259" key="21">
    <source>
        <dbReference type="PROSITE" id="PS50109"/>
    </source>
</evidence>
<evidence type="ECO:0000256" key="11">
    <source>
        <dbReference type="ARBA" id="ARBA00022840"/>
    </source>
</evidence>
<dbReference type="Gene3D" id="1.20.58.920">
    <property type="match status" value="1"/>
</dbReference>
<keyword evidence="6 25" id="KW-0808">Transferase</keyword>
<evidence type="ECO:0000256" key="6">
    <source>
        <dbReference type="ARBA" id="ARBA00022679"/>
    </source>
</evidence>
<accession>A0A9X2AWB0</accession>
<dbReference type="PROSITE" id="PS50109">
    <property type="entry name" value="HIS_KIN"/>
    <property type="match status" value="1"/>
</dbReference>
<evidence type="ECO:0000256" key="19">
    <source>
        <dbReference type="SAM" id="Coils"/>
    </source>
</evidence>
<dbReference type="CDD" id="cd00088">
    <property type="entry name" value="HPT"/>
    <property type="match status" value="1"/>
</dbReference>
<dbReference type="PROSITE" id="PS50885">
    <property type="entry name" value="HAMP"/>
    <property type="match status" value="1"/>
</dbReference>
<dbReference type="GO" id="GO:0005886">
    <property type="term" value="C:plasma membrane"/>
    <property type="evidence" value="ECO:0007669"/>
    <property type="project" value="UniProtKB-SubCell"/>
</dbReference>
<dbReference type="GO" id="GO:0005524">
    <property type="term" value="F:ATP binding"/>
    <property type="evidence" value="ECO:0007669"/>
    <property type="project" value="UniProtKB-KW"/>
</dbReference>
<evidence type="ECO:0000256" key="10">
    <source>
        <dbReference type="ARBA" id="ARBA00022801"/>
    </source>
</evidence>
<feature type="domain" description="Histidine kinase" evidence="21">
    <location>
        <begin position="476"/>
        <end position="694"/>
    </location>
</feature>
<evidence type="ECO:0000256" key="9">
    <source>
        <dbReference type="ARBA" id="ARBA00022777"/>
    </source>
</evidence>
<keyword evidence="7 20" id="KW-0812">Transmembrane</keyword>
<dbReference type="EMBL" id="JAJNNZ010000006">
    <property type="protein sequence ID" value="MCJ2377200.1"/>
    <property type="molecule type" value="Genomic_DNA"/>
</dbReference>
<evidence type="ECO:0000259" key="22">
    <source>
        <dbReference type="PROSITE" id="PS50110"/>
    </source>
</evidence>
<keyword evidence="4" id="KW-1003">Cell membrane</keyword>
<dbReference type="InterPro" id="IPR003661">
    <property type="entry name" value="HisK_dim/P_dom"/>
</dbReference>
<dbReference type="CDD" id="cd00082">
    <property type="entry name" value="HisKA"/>
    <property type="match status" value="1"/>
</dbReference>
<evidence type="ECO:0000259" key="23">
    <source>
        <dbReference type="PROSITE" id="PS50885"/>
    </source>
</evidence>
<dbReference type="SUPFAM" id="SSF47384">
    <property type="entry name" value="Homodimeric domain of signal transducing histidine kinase"/>
    <property type="match status" value="1"/>
</dbReference>
<dbReference type="InterPro" id="IPR008207">
    <property type="entry name" value="Sig_transdc_His_kin_Hpt_dom"/>
</dbReference>
<feature type="modified residue" description="Phosphohistidine" evidence="17">
    <location>
        <position position="915"/>
    </location>
</feature>
<dbReference type="EC" id="2.7.13.3" evidence="3"/>
<keyword evidence="19" id="KW-0175">Coiled coil</keyword>
<keyword evidence="26" id="KW-1185">Reference proteome</keyword>
<dbReference type="InterPro" id="IPR038188">
    <property type="entry name" value="TorS_sensor_sf"/>
</dbReference>
<dbReference type="PRINTS" id="PR00344">
    <property type="entry name" value="BCTRLSENSOR"/>
</dbReference>
<keyword evidence="11" id="KW-0067">ATP-binding</keyword>
<dbReference type="SUPFAM" id="SSF47226">
    <property type="entry name" value="Histidine-containing phosphotransfer domain, HPT domain"/>
    <property type="match status" value="1"/>
</dbReference>
<dbReference type="Pfam" id="PF21689">
    <property type="entry name" value="TorS_sensor_domain"/>
    <property type="match status" value="1"/>
</dbReference>
<dbReference type="InterPro" id="IPR001789">
    <property type="entry name" value="Sig_transdc_resp-reg_receiver"/>
</dbReference>
<dbReference type="GO" id="GO:0016787">
    <property type="term" value="F:hydrolase activity"/>
    <property type="evidence" value="ECO:0007669"/>
    <property type="project" value="UniProtKB-KW"/>
</dbReference>
<protein>
    <recommendedName>
        <fullName evidence="16">Sensory/regulatory protein RpfC</fullName>
        <ecNumber evidence="3">2.7.13.3</ecNumber>
    </recommendedName>
</protein>
<dbReference type="PANTHER" id="PTHR45339">
    <property type="entry name" value="HYBRID SIGNAL TRANSDUCTION HISTIDINE KINASE J"/>
    <property type="match status" value="1"/>
</dbReference>
<evidence type="ECO:0000256" key="13">
    <source>
        <dbReference type="ARBA" id="ARBA00023012"/>
    </source>
</evidence>
<dbReference type="FunFam" id="3.30.565.10:FF:000010">
    <property type="entry name" value="Sensor histidine kinase RcsC"/>
    <property type="match status" value="1"/>
</dbReference>
<feature type="modified residue" description="4-aspartylphosphate" evidence="18">
    <location>
        <position position="764"/>
    </location>
</feature>
<evidence type="ECO:0000256" key="4">
    <source>
        <dbReference type="ARBA" id="ARBA00022475"/>
    </source>
</evidence>
<dbReference type="CDD" id="cd06225">
    <property type="entry name" value="HAMP"/>
    <property type="match status" value="1"/>
</dbReference>
<evidence type="ECO:0000256" key="15">
    <source>
        <dbReference type="ARBA" id="ARBA00064003"/>
    </source>
</evidence>
<dbReference type="RefSeq" id="WP_244357134.1">
    <property type="nucleotide sequence ID" value="NZ_JAJNNZ010000006.1"/>
</dbReference>
<comment type="caution">
    <text evidence="25">The sequence shown here is derived from an EMBL/GenBank/DDBJ whole genome shotgun (WGS) entry which is preliminary data.</text>
</comment>
<dbReference type="SMART" id="SM00388">
    <property type="entry name" value="HisKA"/>
    <property type="match status" value="1"/>
</dbReference>
<dbReference type="PANTHER" id="PTHR45339:SF1">
    <property type="entry name" value="HYBRID SIGNAL TRANSDUCTION HISTIDINE KINASE J"/>
    <property type="match status" value="1"/>
</dbReference>
<dbReference type="InterPro" id="IPR003594">
    <property type="entry name" value="HATPase_dom"/>
</dbReference>
<dbReference type="FunFam" id="1.10.287.130:FF:000002">
    <property type="entry name" value="Two-component osmosensing histidine kinase"/>
    <property type="match status" value="1"/>
</dbReference>
<dbReference type="CDD" id="cd17546">
    <property type="entry name" value="REC_hyHK_CKI1_RcsC-like"/>
    <property type="match status" value="1"/>
</dbReference>
<evidence type="ECO:0000256" key="16">
    <source>
        <dbReference type="ARBA" id="ARBA00068150"/>
    </source>
</evidence>
<keyword evidence="10" id="KW-0378">Hydrolase</keyword>
<dbReference type="InterPro" id="IPR005467">
    <property type="entry name" value="His_kinase_dom"/>
</dbReference>
<keyword evidence="9 25" id="KW-0418">Kinase</keyword>
<evidence type="ECO:0000256" key="1">
    <source>
        <dbReference type="ARBA" id="ARBA00000085"/>
    </source>
</evidence>
<dbReference type="SUPFAM" id="SSF55874">
    <property type="entry name" value="ATPase domain of HSP90 chaperone/DNA topoisomerase II/histidine kinase"/>
    <property type="match status" value="1"/>
</dbReference>
<dbReference type="PROSITE" id="PS50110">
    <property type="entry name" value="RESPONSE_REGULATORY"/>
    <property type="match status" value="1"/>
</dbReference>
<proteinExistence type="predicted"/>
<dbReference type="Gene3D" id="3.30.565.10">
    <property type="entry name" value="Histidine kinase-like ATPase, C-terminal domain"/>
    <property type="match status" value="1"/>
</dbReference>
<dbReference type="AlphaFoldDB" id="A0A9X2AWB0"/>
<dbReference type="Gene3D" id="1.20.120.160">
    <property type="entry name" value="HPT domain"/>
    <property type="match status" value="1"/>
</dbReference>
<sequence>MLLAKASIGRKLLFSFLAMALLVMLSATIGMSGFSLVAKTERTVVDSAIPSMIEAREVSELSARIIASVQTLSTATTKDDHQRAGKQLFTRLEALLSHIKSLGSDTFDENLLSQLENNVQEVIDTLVELGVSVERSISLENQISKDVKQLRLDAKELEQLTRTQVLNTSTIAVANVTHIYDLLESRQIEQVYQALDALVEVDLDLSERLHELHLLAFTVLNQIEETRTVTDIGRIEQIERKYSANLSIMSRRIGGVEDPTRSLQMLILLDRLAHGDAVFEMLRIKNSEKERSQTLMQDSVKQLSILNGTISRLIDHSNATATKAISQLSDTLKYAQWTLSVLSLAGLIIVVLIVWRVVYISVVKRLAEYSSALLSIAKGQLKVDVKVKGNDELAHMGQAIITARNTAQALKVVAESEAAARMELQEHKVHLEELVEERTMQLQETNDSLNLEILNHSKARDQAEQANKAKSAFLATMSHEIRTPMNGVLGTAALLEETKLDSKQTHYLNVINRSGQNLLSILNDILDYSKIEAGHLDIRKRPFDLYRMVQDCYQLMHGRALEKNIEFCFHIESDVRQLYSGDVTRISQVLNNLVGNAIKFTEKGTVDIYVSVDFDDERCLSFEVSDTGIGISSDDQLNLFDAFTQAEGSHCKSGGTGLGLAISFRLVHAMGGQVYVDSYEGEGSRFWFTVPLEQATELDEPILLEAIENQKLNARILLVEDNPVNLMVAEGFLVNMGHHVMCADNGQQAKQLFAQHEFDLALLDINLPDCVGTDLLRELKELEANLVKEKRLHRTIPMIAVSAHVFTEEVEGYLQAGFDGYLPKPIDREALQETIARLLDGQTLVSSFESMYSPRDQVVDDVLDSSILKADINVLGMGRVGKILDAFYVSGEDIMRQLELAEDDDDLQGVVSLCHKLKGSAGSLGLTALYKRCLSIEKANQPLLEFKDKKHELNETYHDSVLALVEFQRSNG</sequence>
<evidence type="ECO:0000256" key="5">
    <source>
        <dbReference type="ARBA" id="ARBA00022553"/>
    </source>
</evidence>
<dbReference type="PIRSF" id="PIRSF036437">
    <property type="entry name" value="HK_TorS"/>
    <property type="match status" value="1"/>
</dbReference>
<dbReference type="Pfam" id="PF00512">
    <property type="entry name" value="HisKA"/>
    <property type="match status" value="1"/>
</dbReference>
<keyword evidence="14 20" id="KW-0472">Membrane</keyword>
<dbReference type="SMART" id="SM00387">
    <property type="entry name" value="HATPase_c"/>
    <property type="match status" value="1"/>
</dbReference>